<keyword evidence="3" id="KW-0624">Polysaccharide degradation</keyword>
<protein>
    <recommendedName>
        <fullName evidence="2">chitinase</fullName>
        <ecNumber evidence="2">3.2.1.14</ecNumber>
    </recommendedName>
</protein>
<dbReference type="SMART" id="SM00636">
    <property type="entry name" value="Glyco_18"/>
    <property type="match status" value="1"/>
</dbReference>
<evidence type="ECO:0000259" key="4">
    <source>
        <dbReference type="PROSITE" id="PS51910"/>
    </source>
</evidence>
<dbReference type="InterPro" id="IPR001223">
    <property type="entry name" value="Glyco_hydro18_cat"/>
</dbReference>
<reference evidence="6" key="1">
    <citation type="submission" date="2015-01" db="EMBL/GenBank/DDBJ databases">
        <authorList>
            <person name="Manzoor Shahid"/>
            <person name="Zubair Saima"/>
        </authorList>
    </citation>
    <scope>NUCLEOTIDE SEQUENCE [LARGE SCALE GENOMIC DNA]</scope>
    <source>
        <strain evidence="6">V1</strain>
    </source>
</reference>
<keyword evidence="5" id="KW-0378">Hydrolase</keyword>
<dbReference type="InterPro" id="IPR029070">
    <property type="entry name" value="Chitinase_insertion_sf"/>
</dbReference>
<gene>
    <name evidence="5" type="ORF">TPHV1_30157</name>
</gene>
<dbReference type="GO" id="GO:0005975">
    <property type="term" value="P:carbohydrate metabolic process"/>
    <property type="evidence" value="ECO:0007669"/>
    <property type="project" value="InterPro"/>
</dbReference>
<dbReference type="EC" id="3.2.1.14" evidence="2"/>
<sequence>MQFDTRKLPCKLLAYVDSGRGWTPEQICAYPITNLCYAFGRIVNGAVSTAHFTMLDKLWRIKELRPDIRIQLSIGGWTAEGFSDAALTKESRALFVRSAYEALKDSPFEGLDIDWEYPGSDAAGIKARKEDRENYTALMTELREMLDSLQLANGKKPLLTMALGAGEKLLNDIEMQKLLPVMDFVNVMTYDLCTSSPKTRHHTCLKSPSYDSEQISLEKETKLLLAAGIPREKIILGGSFYGRLWHKTRNEGTGLFQDSGQGVAAFEDFGIMLKNQLKDPAYKQYWDESAEAAYLFNGETFISYDNERSLKAKMRYVIEEKLGGFMFWEFSCDDSGTLITALSEALLAHST</sequence>
<dbReference type="GO" id="GO:0006032">
    <property type="term" value="P:chitin catabolic process"/>
    <property type="evidence" value="ECO:0007669"/>
    <property type="project" value="UniProtKB-KW"/>
</dbReference>
<dbReference type="EMBL" id="CDNC01000023">
    <property type="protein sequence ID" value="CEM62262.1"/>
    <property type="molecule type" value="Genomic_DNA"/>
</dbReference>
<evidence type="ECO:0000313" key="5">
    <source>
        <dbReference type="EMBL" id="CEM62262.1"/>
    </source>
</evidence>
<evidence type="ECO:0000313" key="6">
    <source>
        <dbReference type="Proteomes" id="UP000042527"/>
    </source>
</evidence>
<dbReference type="PANTHER" id="PTHR11177">
    <property type="entry name" value="CHITINASE"/>
    <property type="match status" value="1"/>
</dbReference>
<dbReference type="InterPro" id="IPR011583">
    <property type="entry name" value="Chitinase_II/V-like_cat"/>
</dbReference>
<evidence type="ECO:0000256" key="1">
    <source>
        <dbReference type="ARBA" id="ARBA00000822"/>
    </source>
</evidence>
<dbReference type="Proteomes" id="UP000042527">
    <property type="component" value="Unassembled WGS sequence"/>
</dbReference>
<keyword evidence="3" id="KW-0146">Chitin degradation</keyword>
<dbReference type="GO" id="GO:0008061">
    <property type="term" value="F:chitin binding"/>
    <property type="evidence" value="ECO:0007669"/>
    <property type="project" value="InterPro"/>
</dbReference>
<dbReference type="OrthoDB" id="9812811at2"/>
<keyword evidence="6" id="KW-1185">Reference proteome</keyword>
<dbReference type="InterPro" id="IPR017853">
    <property type="entry name" value="GH"/>
</dbReference>
<dbReference type="Pfam" id="PF00704">
    <property type="entry name" value="Glyco_hydro_18"/>
    <property type="match status" value="1"/>
</dbReference>
<keyword evidence="3" id="KW-0119">Carbohydrate metabolism</keyword>
<dbReference type="PANTHER" id="PTHR11177:SF317">
    <property type="entry name" value="CHITINASE 12-RELATED"/>
    <property type="match status" value="1"/>
</dbReference>
<evidence type="ECO:0000256" key="2">
    <source>
        <dbReference type="ARBA" id="ARBA00012729"/>
    </source>
</evidence>
<dbReference type="PROSITE" id="PS51910">
    <property type="entry name" value="GH18_2"/>
    <property type="match status" value="1"/>
</dbReference>
<accession>A0A0B7GXE8</accession>
<dbReference type="AlphaFoldDB" id="A0A0B7GXE8"/>
<feature type="domain" description="GH18" evidence="4">
    <location>
        <begin position="10"/>
        <end position="349"/>
    </location>
</feature>
<dbReference type="RefSeq" id="WP_024752050.1">
    <property type="nucleotide sequence ID" value="NZ_CDNC01000023.1"/>
</dbReference>
<dbReference type="InterPro" id="IPR050314">
    <property type="entry name" value="Glycosyl_Hydrlase_18"/>
</dbReference>
<evidence type="ECO:0000256" key="3">
    <source>
        <dbReference type="ARBA" id="ARBA00023024"/>
    </source>
</evidence>
<comment type="catalytic activity">
    <reaction evidence="1">
        <text>Random endo-hydrolysis of N-acetyl-beta-D-glucosaminide (1-&gt;4)-beta-linkages in chitin and chitodextrins.</text>
        <dbReference type="EC" id="3.2.1.14"/>
    </reaction>
</comment>
<dbReference type="SUPFAM" id="SSF51445">
    <property type="entry name" value="(Trans)glycosidases"/>
    <property type="match status" value="1"/>
</dbReference>
<dbReference type="Gene3D" id="3.10.50.10">
    <property type="match status" value="1"/>
</dbReference>
<proteinExistence type="predicted"/>
<organism evidence="5 6">
    <name type="scientific">Treponema phagedenis</name>
    <dbReference type="NCBI Taxonomy" id="162"/>
    <lineage>
        <taxon>Bacteria</taxon>
        <taxon>Pseudomonadati</taxon>
        <taxon>Spirochaetota</taxon>
        <taxon>Spirochaetia</taxon>
        <taxon>Spirochaetales</taxon>
        <taxon>Treponemataceae</taxon>
        <taxon>Treponema</taxon>
    </lineage>
</organism>
<dbReference type="SUPFAM" id="SSF54556">
    <property type="entry name" value="Chitinase insertion domain"/>
    <property type="match status" value="1"/>
</dbReference>
<dbReference type="Gene3D" id="3.20.20.80">
    <property type="entry name" value="Glycosidases"/>
    <property type="match status" value="1"/>
</dbReference>
<name>A0A0B7GXE8_TREPH</name>
<dbReference type="GO" id="GO:0008843">
    <property type="term" value="F:endochitinase activity"/>
    <property type="evidence" value="ECO:0007669"/>
    <property type="project" value="UniProtKB-EC"/>
</dbReference>